<feature type="region of interest" description="Disordered" evidence="1">
    <location>
        <begin position="539"/>
        <end position="567"/>
    </location>
</feature>
<dbReference type="AlphaFoldDB" id="A0ABC8W3H6"/>
<keyword evidence="3" id="KW-1185">Reference proteome</keyword>
<dbReference type="EMBL" id="OZ075121">
    <property type="protein sequence ID" value="CAL4901754.1"/>
    <property type="molecule type" value="Genomic_DNA"/>
</dbReference>
<feature type="compositionally biased region" description="Basic residues" evidence="1">
    <location>
        <begin position="540"/>
        <end position="552"/>
    </location>
</feature>
<organism evidence="2 3">
    <name type="scientific">Urochloa decumbens</name>
    <dbReference type="NCBI Taxonomy" id="240449"/>
    <lineage>
        <taxon>Eukaryota</taxon>
        <taxon>Viridiplantae</taxon>
        <taxon>Streptophyta</taxon>
        <taxon>Embryophyta</taxon>
        <taxon>Tracheophyta</taxon>
        <taxon>Spermatophyta</taxon>
        <taxon>Magnoliopsida</taxon>
        <taxon>Liliopsida</taxon>
        <taxon>Poales</taxon>
        <taxon>Poaceae</taxon>
        <taxon>PACMAD clade</taxon>
        <taxon>Panicoideae</taxon>
        <taxon>Panicodae</taxon>
        <taxon>Paniceae</taxon>
        <taxon>Melinidinae</taxon>
        <taxon>Urochloa</taxon>
    </lineage>
</organism>
<reference evidence="2 3" key="2">
    <citation type="submission" date="2024-10" db="EMBL/GenBank/DDBJ databases">
        <authorList>
            <person name="Ryan C."/>
        </authorList>
    </citation>
    <scope>NUCLEOTIDE SEQUENCE [LARGE SCALE GENOMIC DNA]</scope>
</reference>
<protein>
    <submittedName>
        <fullName evidence="2">Uncharacterized protein</fullName>
    </submittedName>
</protein>
<accession>A0ABC8W3H6</accession>
<reference evidence="3" key="1">
    <citation type="submission" date="2024-06" db="EMBL/GenBank/DDBJ databases">
        <authorList>
            <person name="Ryan C."/>
        </authorList>
    </citation>
    <scope>NUCLEOTIDE SEQUENCE [LARGE SCALE GENOMIC DNA]</scope>
</reference>
<name>A0ABC8W3H6_9POAL</name>
<feature type="region of interest" description="Disordered" evidence="1">
    <location>
        <begin position="452"/>
        <end position="479"/>
    </location>
</feature>
<sequence>MPGKSSTHCVTSHYWPDENLIRSKLRFLYWSAEWSDAVMCLLLLRLVCGDAVDELHRVAVNAVLPRAVGRRLDIPQSVPDGAVALEAAAEGDLPDAVAAAHAALGLHVGELVPDGAARGVAEPVERHPGRLHVRRAQLQVLLELVDHGAPAGVDAEVLERQLEVRDVRLDLGVEELLGDERGEEEELLADGQDERAQRRDVRLERAAGDGHEVLGQRHAGLALVVLLLVHAVEGLVVRALVGAHDVLEAVLGAAAVGAAVGEQHGGAADAEQAVGDQHRLAVPEVPVLGDVLRADHHGVGAAVHLQHVAREVDGDDARAAAHPPEVEAPDVPAELVLVHDHGRQGRRRVEEAAVDDEDADVLGLDAGGPEQVVERAEHDGLGLEAGVRHGGLRRERVHGLRDVGLLAEAGALQDLALELEGVLGEAAELGVAHELLEGDLEVVGRLVAGEVDEVDGPGAGEHINGGAEDEDGGEDEHRDEVVLEVDPQLPQIVGVGAPGLEEDHRHEREQHQGEQVGDEVVVPQLHVLEVHALEEVRQPPVRRRRRRGRCRRLGGGASVHDSSPLRN</sequence>
<evidence type="ECO:0000313" key="2">
    <source>
        <dbReference type="EMBL" id="CAL4901754.1"/>
    </source>
</evidence>
<dbReference type="Proteomes" id="UP001497457">
    <property type="component" value="Chromosome 11b"/>
</dbReference>
<gene>
    <name evidence="2" type="ORF">URODEC1_LOCUS9526</name>
</gene>
<evidence type="ECO:0000256" key="1">
    <source>
        <dbReference type="SAM" id="MobiDB-lite"/>
    </source>
</evidence>
<evidence type="ECO:0000313" key="3">
    <source>
        <dbReference type="Proteomes" id="UP001497457"/>
    </source>
</evidence>
<proteinExistence type="predicted"/>